<feature type="region of interest" description="Disordered" evidence="1">
    <location>
        <begin position="80"/>
        <end position="102"/>
    </location>
</feature>
<dbReference type="OrthoDB" id="6516378at2759"/>
<evidence type="ECO:0000256" key="2">
    <source>
        <dbReference type="SAM" id="Phobius"/>
    </source>
</evidence>
<feature type="transmembrane region" description="Helical" evidence="2">
    <location>
        <begin position="42"/>
        <end position="65"/>
    </location>
</feature>
<dbReference type="EMBL" id="CAJPVJ010022583">
    <property type="protein sequence ID" value="CAG2178294.1"/>
    <property type="molecule type" value="Genomic_DNA"/>
</dbReference>
<dbReference type="AlphaFoldDB" id="A0A7R9QWL7"/>
<accession>A0A7R9QWL7</accession>
<name>A0A7R9QWL7_9ACAR</name>
<keyword evidence="2" id="KW-0472">Membrane</keyword>
<protein>
    <submittedName>
        <fullName evidence="3">Uncharacterized protein</fullName>
    </submittedName>
</protein>
<feature type="non-terminal residue" evidence="3">
    <location>
        <position position="1"/>
    </location>
</feature>
<evidence type="ECO:0000313" key="4">
    <source>
        <dbReference type="Proteomes" id="UP000728032"/>
    </source>
</evidence>
<organism evidence="3">
    <name type="scientific">Oppiella nova</name>
    <dbReference type="NCBI Taxonomy" id="334625"/>
    <lineage>
        <taxon>Eukaryota</taxon>
        <taxon>Metazoa</taxon>
        <taxon>Ecdysozoa</taxon>
        <taxon>Arthropoda</taxon>
        <taxon>Chelicerata</taxon>
        <taxon>Arachnida</taxon>
        <taxon>Acari</taxon>
        <taxon>Acariformes</taxon>
        <taxon>Sarcoptiformes</taxon>
        <taxon>Oribatida</taxon>
        <taxon>Brachypylina</taxon>
        <taxon>Oppioidea</taxon>
        <taxon>Oppiidae</taxon>
        <taxon>Oppiella</taxon>
    </lineage>
</organism>
<keyword evidence="4" id="KW-1185">Reference proteome</keyword>
<gene>
    <name evidence="3" type="ORF">ONB1V03_LOCUS17719</name>
</gene>
<feature type="region of interest" description="Disordered" evidence="1">
    <location>
        <begin position="16"/>
        <end position="38"/>
    </location>
</feature>
<proteinExistence type="predicted"/>
<evidence type="ECO:0000313" key="3">
    <source>
        <dbReference type="EMBL" id="CAD7661158.1"/>
    </source>
</evidence>
<dbReference type="EMBL" id="OC937408">
    <property type="protein sequence ID" value="CAD7661158.1"/>
    <property type="molecule type" value="Genomic_DNA"/>
</dbReference>
<dbReference type="Proteomes" id="UP000728032">
    <property type="component" value="Unassembled WGS sequence"/>
</dbReference>
<sequence length="102" mass="11023">ILINLIKHVLSAGGRGGAIATKGGSGFQGPRKSDPNDDSGSFSVILVVILPVAQMIVVLILILIIRICYRKYCSQNEQNSQQIKKPIHGNEGLNPSIHCNKF</sequence>
<keyword evidence="2" id="KW-0812">Transmembrane</keyword>
<reference evidence="3" key="1">
    <citation type="submission" date="2020-11" db="EMBL/GenBank/DDBJ databases">
        <authorList>
            <person name="Tran Van P."/>
        </authorList>
    </citation>
    <scope>NUCLEOTIDE SEQUENCE</scope>
</reference>
<feature type="compositionally biased region" description="Gly residues" evidence="1">
    <location>
        <begin position="16"/>
        <end position="27"/>
    </location>
</feature>
<keyword evidence="2" id="KW-1133">Transmembrane helix</keyword>
<evidence type="ECO:0000256" key="1">
    <source>
        <dbReference type="SAM" id="MobiDB-lite"/>
    </source>
</evidence>